<dbReference type="AlphaFoldDB" id="A0A9P6JXF5"/>
<accession>A0A9P6JXF5</accession>
<evidence type="ECO:0000256" key="1">
    <source>
        <dbReference type="SAM" id="MobiDB-lite"/>
    </source>
</evidence>
<organism evidence="2 3">
    <name type="scientific">Mortierella hygrophila</name>
    <dbReference type="NCBI Taxonomy" id="979708"/>
    <lineage>
        <taxon>Eukaryota</taxon>
        <taxon>Fungi</taxon>
        <taxon>Fungi incertae sedis</taxon>
        <taxon>Mucoromycota</taxon>
        <taxon>Mortierellomycotina</taxon>
        <taxon>Mortierellomycetes</taxon>
        <taxon>Mortierellales</taxon>
        <taxon>Mortierellaceae</taxon>
        <taxon>Mortierella</taxon>
    </lineage>
</organism>
<feature type="region of interest" description="Disordered" evidence="1">
    <location>
        <begin position="1"/>
        <end position="80"/>
    </location>
</feature>
<gene>
    <name evidence="2" type="ORF">EC957_012348</name>
</gene>
<name>A0A9P6JXF5_9FUNG</name>
<reference evidence="2" key="1">
    <citation type="journal article" date="2020" name="Fungal Divers.">
        <title>Resolving the Mortierellaceae phylogeny through synthesis of multi-gene phylogenetics and phylogenomics.</title>
        <authorList>
            <person name="Vandepol N."/>
            <person name="Liber J."/>
            <person name="Desiro A."/>
            <person name="Na H."/>
            <person name="Kennedy M."/>
            <person name="Barry K."/>
            <person name="Grigoriev I.V."/>
            <person name="Miller A.N."/>
            <person name="O'Donnell K."/>
            <person name="Stajich J.E."/>
            <person name="Bonito G."/>
        </authorList>
    </citation>
    <scope>NUCLEOTIDE SEQUENCE</scope>
    <source>
        <strain evidence="2">NRRL 2591</strain>
    </source>
</reference>
<keyword evidence="3" id="KW-1185">Reference proteome</keyword>
<sequence>MGIFEENDSDAGSEISTYSDSSVESDEELAQEESNSSNWLRVPKTLPSFKGKNVVRSNGSEDEEEFEPRSPKQSYITAGP</sequence>
<feature type="non-terminal residue" evidence="2">
    <location>
        <position position="1"/>
    </location>
</feature>
<feature type="compositionally biased region" description="Polar residues" evidence="1">
    <location>
        <begin position="71"/>
        <end position="80"/>
    </location>
</feature>
<dbReference type="Proteomes" id="UP000723463">
    <property type="component" value="Unassembled WGS sequence"/>
</dbReference>
<feature type="compositionally biased region" description="Acidic residues" evidence="1">
    <location>
        <begin position="1"/>
        <end position="11"/>
    </location>
</feature>
<evidence type="ECO:0000313" key="2">
    <source>
        <dbReference type="EMBL" id="KAF9536154.1"/>
    </source>
</evidence>
<proteinExistence type="predicted"/>
<evidence type="ECO:0000313" key="3">
    <source>
        <dbReference type="Proteomes" id="UP000723463"/>
    </source>
</evidence>
<comment type="caution">
    <text evidence="2">The sequence shown here is derived from an EMBL/GenBank/DDBJ whole genome shotgun (WGS) entry which is preliminary data.</text>
</comment>
<protein>
    <submittedName>
        <fullName evidence="2">Uncharacterized protein</fullName>
    </submittedName>
</protein>
<dbReference type="EMBL" id="JAAAXW010000964">
    <property type="protein sequence ID" value="KAF9536154.1"/>
    <property type="molecule type" value="Genomic_DNA"/>
</dbReference>